<dbReference type="InterPro" id="IPR045425">
    <property type="entry name" value="DUF6508"/>
</dbReference>
<reference evidence="2 3" key="1">
    <citation type="submission" date="2018-08" db="EMBL/GenBank/DDBJ databases">
        <title>Recombination of ecologically and evolutionarily significant loci maintains genetic cohesion in the Pseudomonas syringae species complex.</title>
        <authorList>
            <person name="Dillon M."/>
            <person name="Thakur S."/>
            <person name="Almeida R.N.D."/>
            <person name="Weir B.S."/>
            <person name="Guttman D.S."/>
        </authorList>
    </citation>
    <scope>NUCLEOTIDE SEQUENCE [LARGE SCALE GENOMIC DNA]</scope>
    <source>
        <strain evidence="2 3">ICMP 3946</strain>
    </source>
</reference>
<accession>A0AB74ABQ9</accession>
<evidence type="ECO:0000313" key="2">
    <source>
        <dbReference type="EMBL" id="RML28638.1"/>
    </source>
</evidence>
<protein>
    <submittedName>
        <fullName evidence="2">Uncharacterized protein</fullName>
    </submittedName>
</protein>
<evidence type="ECO:0000313" key="3">
    <source>
        <dbReference type="Proteomes" id="UP000267978"/>
    </source>
</evidence>
<dbReference type="Pfam" id="PF20118">
    <property type="entry name" value="DUF6508"/>
    <property type="match status" value="1"/>
</dbReference>
<name>A0AB74ABQ9_PSESX</name>
<comment type="caution">
    <text evidence="2">The sequence shown here is derived from an EMBL/GenBank/DDBJ whole genome shotgun (WGS) entry which is preliminary data.</text>
</comment>
<dbReference type="RefSeq" id="WP_057406399.1">
    <property type="nucleotide sequence ID" value="NZ_CP013183.1"/>
</dbReference>
<evidence type="ECO:0000256" key="1">
    <source>
        <dbReference type="SAM" id="MobiDB-lite"/>
    </source>
</evidence>
<dbReference type="EMBL" id="RBNO01000020">
    <property type="protein sequence ID" value="RML28638.1"/>
    <property type="molecule type" value="Genomic_DNA"/>
</dbReference>
<sequence length="322" mass="36870">MIKLLMRLKARFDRKSKGQQSDRLPPAQPADQQESMSRVQENLAWLPVYREPEPEPLRLQPPACPPLRQQDEPLRARYHAYVAQTEQADPASQDESCRETGRQLARELQSAAIDIVTSKAESSPDVYWLTQSAAIASLFADGAQSDAFQRYQEYVQHYKDQRLTAGQVWAFDIYVAEHTPRQVRTFLPHPSSETRLPDEPSPGADDIDQLLSYLPLLYPDGVAIKSYIIKENTYWPDYFPVVEAFYRAVAKDCWCDIDYLNHGAADMLNDDIYIAQANLADMQTLLTYCIRGERFCDGHHGAMIEKGYVLKILRRLAVLRED</sequence>
<organism evidence="2 3">
    <name type="scientific">Pseudomonas syringae pv. lapsa</name>
    <dbReference type="NCBI Taxonomy" id="199201"/>
    <lineage>
        <taxon>Bacteria</taxon>
        <taxon>Pseudomonadati</taxon>
        <taxon>Pseudomonadota</taxon>
        <taxon>Gammaproteobacteria</taxon>
        <taxon>Pseudomonadales</taxon>
        <taxon>Pseudomonadaceae</taxon>
        <taxon>Pseudomonas</taxon>
        <taxon>Pseudomonas syringae</taxon>
    </lineage>
</organism>
<dbReference type="AlphaFoldDB" id="A0AB74ABQ9"/>
<dbReference type="Proteomes" id="UP000267978">
    <property type="component" value="Unassembled WGS sequence"/>
</dbReference>
<feature type="region of interest" description="Disordered" evidence="1">
    <location>
        <begin position="10"/>
        <end position="38"/>
    </location>
</feature>
<proteinExistence type="predicted"/>
<gene>
    <name evidence="2" type="ORF">ALQ98_02978</name>
</gene>